<keyword evidence="2" id="KW-1185">Reference proteome</keyword>
<evidence type="ECO:0000313" key="2">
    <source>
        <dbReference type="Proteomes" id="UP000004915"/>
    </source>
</evidence>
<evidence type="ECO:0000313" key="1">
    <source>
        <dbReference type="EMBL" id="EHI11495.1"/>
    </source>
</evidence>
<dbReference type="AlphaFoldDB" id="G7CJH5"/>
<organism evidence="1 2">
    <name type="scientific">Mycolicibacterium thermoresistibile (strain ATCC 19527 / DSM 44167 / CIP 105390 / JCM 6362 / NCTC 10409 / 316)</name>
    <name type="common">Mycobacterium thermoresistibile</name>
    <dbReference type="NCBI Taxonomy" id="1078020"/>
    <lineage>
        <taxon>Bacteria</taxon>
        <taxon>Bacillati</taxon>
        <taxon>Actinomycetota</taxon>
        <taxon>Actinomycetes</taxon>
        <taxon>Mycobacteriales</taxon>
        <taxon>Mycobacteriaceae</taxon>
        <taxon>Mycolicibacterium</taxon>
    </lineage>
</organism>
<sequence length="64" mass="6448">MGSIVAAALVGAPTAPAKPQCTDLTPTTTMCRTPGHVRISTSSPARPSGPQYGWPLGGVVIGFL</sequence>
<name>G7CJH5_MYCT3</name>
<gene>
    <name evidence="1" type="ORF">KEK_11388</name>
</gene>
<dbReference type="EMBL" id="AGVE01000046">
    <property type="protein sequence ID" value="EHI11495.1"/>
    <property type="molecule type" value="Genomic_DNA"/>
</dbReference>
<accession>G7CJH5</accession>
<dbReference type="Proteomes" id="UP000004915">
    <property type="component" value="Unassembled WGS sequence"/>
</dbReference>
<reference evidence="1 2" key="1">
    <citation type="submission" date="2011-11" db="EMBL/GenBank/DDBJ databases">
        <authorList>
            <consortium name="Tuberculosis Structural Genomics Consortium"/>
            <person name="Ioerger T.R."/>
        </authorList>
    </citation>
    <scope>NUCLEOTIDE SEQUENCE [LARGE SCALE GENOMIC DNA]</scope>
    <source>
        <strain evidence="2">ATCC 19527 / DSM 44167 / CIP 105390 / JCM 6362 / NCTC 10409 / 316</strain>
    </source>
</reference>
<comment type="caution">
    <text evidence="1">The sequence shown here is derived from an EMBL/GenBank/DDBJ whole genome shotgun (WGS) entry which is preliminary data.</text>
</comment>
<dbReference type="PATRIC" id="fig|1078020.3.peg.2236"/>
<protein>
    <submittedName>
        <fullName evidence="1">Uncharacterized protein</fullName>
    </submittedName>
</protein>
<proteinExistence type="predicted"/>